<comment type="caution">
    <text evidence="2">The sequence shown here is derived from an EMBL/GenBank/DDBJ whole genome shotgun (WGS) entry which is preliminary data.</text>
</comment>
<evidence type="ECO:0000313" key="2">
    <source>
        <dbReference type="EMBL" id="GFD52227.1"/>
    </source>
</evidence>
<feature type="region of interest" description="Disordered" evidence="1">
    <location>
        <begin position="46"/>
        <end position="82"/>
    </location>
</feature>
<feature type="non-terminal residue" evidence="2">
    <location>
        <position position="1"/>
    </location>
</feature>
<evidence type="ECO:0000256" key="1">
    <source>
        <dbReference type="SAM" id="MobiDB-lite"/>
    </source>
</evidence>
<accession>A0A699WXI1</accession>
<proteinExistence type="predicted"/>
<dbReference type="EMBL" id="BKCJ011779607">
    <property type="protein sequence ID" value="GFD52227.1"/>
    <property type="molecule type" value="Genomic_DNA"/>
</dbReference>
<reference evidence="2" key="1">
    <citation type="journal article" date="2019" name="Sci. Rep.">
        <title>Draft genome of Tanacetum cinerariifolium, the natural source of mosquito coil.</title>
        <authorList>
            <person name="Yamashiro T."/>
            <person name="Shiraishi A."/>
            <person name="Satake H."/>
            <person name="Nakayama K."/>
        </authorList>
    </citation>
    <scope>NUCLEOTIDE SEQUENCE</scope>
</reference>
<organism evidence="2">
    <name type="scientific">Tanacetum cinerariifolium</name>
    <name type="common">Dalmatian daisy</name>
    <name type="synonym">Chrysanthemum cinerariifolium</name>
    <dbReference type="NCBI Taxonomy" id="118510"/>
    <lineage>
        <taxon>Eukaryota</taxon>
        <taxon>Viridiplantae</taxon>
        <taxon>Streptophyta</taxon>
        <taxon>Embryophyta</taxon>
        <taxon>Tracheophyta</taxon>
        <taxon>Spermatophyta</taxon>
        <taxon>Magnoliopsida</taxon>
        <taxon>eudicotyledons</taxon>
        <taxon>Gunneridae</taxon>
        <taxon>Pentapetalae</taxon>
        <taxon>asterids</taxon>
        <taxon>campanulids</taxon>
        <taxon>Asterales</taxon>
        <taxon>Asteraceae</taxon>
        <taxon>Asteroideae</taxon>
        <taxon>Anthemideae</taxon>
        <taxon>Anthemidinae</taxon>
        <taxon>Tanacetum</taxon>
    </lineage>
</organism>
<gene>
    <name evidence="2" type="ORF">Tci_924196</name>
</gene>
<dbReference type="AlphaFoldDB" id="A0A699WXI1"/>
<name>A0A699WXI1_TANCI</name>
<protein>
    <submittedName>
        <fullName evidence="2">Uncharacterized protein</fullName>
    </submittedName>
</protein>
<sequence length="82" mass="9377">CSEQCAGTQRPRRLSPGHRPGVQCVRCRYCRDRDCARRRSERGRHVAARAVGQERTCPWPARTKPDRLTGPHRAARGSEPER</sequence>